<proteinExistence type="predicted"/>
<dbReference type="EMBL" id="JBANQN010000004">
    <property type="protein sequence ID" value="KAK6791556.1"/>
    <property type="molecule type" value="Genomic_DNA"/>
</dbReference>
<accession>A0AAN8TWQ0</accession>
<sequence length="169" mass="19526">MYNSFAATEFSWDDVKVHKHREDSEGSIVNAVKANIYDYEARTSSLYSTELANQFKIKREQLANKCNDKAKKEHALIAYKRKNSEDFIPQQEKSILLELQMSSKKGVTASVHVTGETLGNAKEQHDIHDLLNFKEVKRKSVLPAINLDEFLEEQRLQKEHDIQDLPNHK</sequence>
<protein>
    <submittedName>
        <fullName evidence="1">Uncharacterized protein</fullName>
    </submittedName>
</protein>
<keyword evidence="2" id="KW-1185">Reference proteome</keyword>
<comment type="caution">
    <text evidence="1">The sequence shown here is derived from an EMBL/GenBank/DDBJ whole genome shotgun (WGS) entry which is preliminary data.</text>
</comment>
<dbReference type="Proteomes" id="UP001371456">
    <property type="component" value="Unassembled WGS sequence"/>
</dbReference>
<name>A0AAN8TWQ0_SOLBU</name>
<evidence type="ECO:0000313" key="1">
    <source>
        <dbReference type="EMBL" id="KAK6791556.1"/>
    </source>
</evidence>
<evidence type="ECO:0000313" key="2">
    <source>
        <dbReference type="Proteomes" id="UP001371456"/>
    </source>
</evidence>
<reference evidence="1 2" key="1">
    <citation type="submission" date="2024-02" db="EMBL/GenBank/DDBJ databases">
        <title>de novo genome assembly of Solanum bulbocastanum strain 11H21.</title>
        <authorList>
            <person name="Hosaka A.J."/>
        </authorList>
    </citation>
    <scope>NUCLEOTIDE SEQUENCE [LARGE SCALE GENOMIC DNA]</scope>
    <source>
        <tissue evidence="1">Young leaves</tissue>
    </source>
</reference>
<organism evidence="1 2">
    <name type="scientific">Solanum bulbocastanum</name>
    <name type="common">Wild potato</name>
    <dbReference type="NCBI Taxonomy" id="147425"/>
    <lineage>
        <taxon>Eukaryota</taxon>
        <taxon>Viridiplantae</taxon>
        <taxon>Streptophyta</taxon>
        <taxon>Embryophyta</taxon>
        <taxon>Tracheophyta</taxon>
        <taxon>Spermatophyta</taxon>
        <taxon>Magnoliopsida</taxon>
        <taxon>eudicotyledons</taxon>
        <taxon>Gunneridae</taxon>
        <taxon>Pentapetalae</taxon>
        <taxon>asterids</taxon>
        <taxon>lamiids</taxon>
        <taxon>Solanales</taxon>
        <taxon>Solanaceae</taxon>
        <taxon>Solanoideae</taxon>
        <taxon>Solaneae</taxon>
        <taxon>Solanum</taxon>
    </lineage>
</organism>
<gene>
    <name evidence="1" type="ORF">RDI58_010637</name>
</gene>
<dbReference type="AlphaFoldDB" id="A0AAN8TWQ0"/>